<dbReference type="GO" id="GO:0005886">
    <property type="term" value="C:plasma membrane"/>
    <property type="evidence" value="ECO:0007669"/>
    <property type="project" value="TreeGrafter"/>
</dbReference>
<name>A0A7F5QXJ9_AGRPL</name>
<dbReference type="Proteomes" id="UP000192223">
    <property type="component" value="Unplaced"/>
</dbReference>
<evidence type="ECO:0000256" key="1">
    <source>
        <dbReference type="ARBA" id="ARBA00004141"/>
    </source>
</evidence>
<feature type="transmembrane region" description="Helical" evidence="6">
    <location>
        <begin position="27"/>
        <end position="50"/>
    </location>
</feature>
<evidence type="ECO:0000256" key="2">
    <source>
        <dbReference type="ARBA" id="ARBA00022692"/>
    </source>
</evidence>
<comment type="subcellular location">
    <subcellularLocation>
        <location evidence="1">Membrane</location>
        <topology evidence="1">Multi-pass membrane protein</topology>
    </subcellularLocation>
</comment>
<comment type="similarity">
    <text evidence="5">Belongs to the MIP/aquaporin (TC 1.A.8) family.</text>
</comment>
<dbReference type="Pfam" id="PF00230">
    <property type="entry name" value="MIP"/>
    <property type="match status" value="1"/>
</dbReference>
<keyword evidence="2 5" id="KW-0812">Transmembrane</keyword>
<dbReference type="KEGG" id="apln:108733729"/>
<dbReference type="PANTHER" id="PTHR19139:SF270">
    <property type="entry name" value="ENTOMOGLYCEROPORIN 1-RELATED"/>
    <property type="match status" value="1"/>
</dbReference>
<gene>
    <name evidence="8" type="primary">LOC108733729</name>
</gene>
<proteinExistence type="inferred from homology"/>
<feature type="transmembrane region" description="Helical" evidence="6">
    <location>
        <begin position="150"/>
        <end position="173"/>
    </location>
</feature>
<dbReference type="Gene3D" id="1.20.1080.10">
    <property type="entry name" value="Glycerol uptake facilitator protein"/>
    <property type="match status" value="1"/>
</dbReference>
<feature type="transmembrane region" description="Helical" evidence="6">
    <location>
        <begin position="185"/>
        <end position="203"/>
    </location>
</feature>
<dbReference type="PANTHER" id="PTHR19139">
    <property type="entry name" value="AQUAPORIN TRANSPORTER"/>
    <property type="match status" value="1"/>
</dbReference>
<dbReference type="SUPFAM" id="SSF81338">
    <property type="entry name" value="Aquaporin-like"/>
    <property type="match status" value="1"/>
</dbReference>
<dbReference type="InParanoid" id="A0A7F5QXJ9"/>
<dbReference type="OrthoDB" id="3222at2759"/>
<keyword evidence="3 6" id="KW-1133">Transmembrane helix</keyword>
<evidence type="ECO:0000256" key="5">
    <source>
        <dbReference type="RuleBase" id="RU000477"/>
    </source>
</evidence>
<dbReference type="RefSeq" id="XP_025829921.1">
    <property type="nucleotide sequence ID" value="XM_025974136.1"/>
</dbReference>
<dbReference type="GO" id="GO:0015267">
    <property type="term" value="F:channel activity"/>
    <property type="evidence" value="ECO:0007669"/>
    <property type="project" value="InterPro"/>
</dbReference>
<evidence type="ECO:0000256" key="6">
    <source>
        <dbReference type="SAM" id="Phobius"/>
    </source>
</evidence>
<keyword evidence="5" id="KW-0813">Transport</keyword>
<reference evidence="8" key="1">
    <citation type="submission" date="2025-08" db="UniProtKB">
        <authorList>
            <consortium name="RefSeq"/>
        </authorList>
    </citation>
    <scope>IDENTIFICATION</scope>
    <source>
        <tissue evidence="8">Entire body</tissue>
    </source>
</reference>
<dbReference type="InterPro" id="IPR000425">
    <property type="entry name" value="MIP"/>
</dbReference>
<dbReference type="PRINTS" id="PR00783">
    <property type="entry name" value="MINTRINSICP"/>
</dbReference>
<dbReference type="InterPro" id="IPR023271">
    <property type="entry name" value="Aquaporin-like"/>
</dbReference>
<evidence type="ECO:0000256" key="3">
    <source>
        <dbReference type="ARBA" id="ARBA00022989"/>
    </source>
</evidence>
<feature type="transmembrane region" description="Helical" evidence="6">
    <location>
        <begin position="223"/>
        <end position="246"/>
    </location>
</feature>
<evidence type="ECO:0000256" key="4">
    <source>
        <dbReference type="ARBA" id="ARBA00023136"/>
    </source>
</evidence>
<evidence type="ECO:0000313" key="7">
    <source>
        <dbReference type="Proteomes" id="UP000192223"/>
    </source>
</evidence>
<evidence type="ECO:0000313" key="8">
    <source>
        <dbReference type="RefSeq" id="XP_025829921.1"/>
    </source>
</evidence>
<organism evidence="7 8">
    <name type="scientific">Agrilus planipennis</name>
    <name type="common">Emerald ash borer</name>
    <name type="synonym">Agrilus marcopoli</name>
    <dbReference type="NCBI Taxonomy" id="224129"/>
    <lineage>
        <taxon>Eukaryota</taxon>
        <taxon>Metazoa</taxon>
        <taxon>Ecdysozoa</taxon>
        <taxon>Arthropoda</taxon>
        <taxon>Hexapoda</taxon>
        <taxon>Insecta</taxon>
        <taxon>Pterygota</taxon>
        <taxon>Neoptera</taxon>
        <taxon>Endopterygota</taxon>
        <taxon>Coleoptera</taxon>
        <taxon>Polyphaga</taxon>
        <taxon>Elateriformia</taxon>
        <taxon>Buprestoidea</taxon>
        <taxon>Buprestidae</taxon>
        <taxon>Agrilinae</taxon>
        <taxon>Agrilus</taxon>
    </lineage>
</organism>
<dbReference type="InterPro" id="IPR034294">
    <property type="entry name" value="Aquaporin_transptr"/>
</dbReference>
<dbReference type="AlphaFoldDB" id="A0A7F5QXJ9"/>
<keyword evidence="7" id="KW-1185">Reference proteome</keyword>
<keyword evidence="4 6" id="KW-0472">Membrane</keyword>
<protein>
    <submittedName>
        <fullName evidence="8">Aquaporin AQPAn.G-like isoform X1</fullName>
    </submittedName>
</protein>
<sequence>MLQHHCSSHKKFKLNFGALRSKEWSDIIRLCIAEFLCTMGLVVIPCAAAIESPDFYIFHLYRFHQALCYGLSYMMTIVIAGHVSGGQCNPSVTICCFIFGLFRIFDVLFYILAQLIGAIFGALVLKIMLPAKIRGNGPALCTPWIPPRSSIIRCLIAELLGTTFFLFVCCAMWDYRNRKWQETAPIKLGLTICGLVLAFGGYSKAHFNPARSMGPAIVNGEMIYLWVYLVPQILAGIAVPIVYRLVFDGMDFERPVLDSYETNDDI</sequence>
<feature type="transmembrane region" description="Helical" evidence="6">
    <location>
        <begin position="107"/>
        <end position="130"/>
    </location>
</feature>
<feature type="transmembrane region" description="Helical" evidence="6">
    <location>
        <begin position="70"/>
        <end position="100"/>
    </location>
</feature>
<accession>A0A7F5QXJ9</accession>
<dbReference type="GeneID" id="108733729"/>